<dbReference type="GO" id="GO:0019867">
    <property type="term" value="C:outer membrane"/>
    <property type="evidence" value="ECO:0007669"/>
    <property type="project" value="InterPro"/>
</dbReference>
<dbReference type="PROSITE" id="PS51257">
    <property type="entry name" value="PROKAR_LIPOPROTEIN"/>
    <property type="match status" value="1"/>
</dbReference>
<evidence type="ECO:0000259" key="1">
    <source>
        <dbReference type="Pfam" id="PF14292"/>
    </source>
</evidence>
<gene>
    <name evidence="3" type="ORF">SAMN05443429_102327</name>
</gene>
<dbReference type="RefSeq" id="WP_073178541.1">
    <property type="nucleotide sequence ID" value="NZ_FQYI01000002.1"/>
</dbReference>
<feature type="domain" description="SusE outer membrane protein" evidence="1">
    <location>
        <begin position="23"/>
        <end position="128"/>
    </location>
</feature>
<dbReference type="AlphaFoldDB" id="A0A1M6CF95"/>
<dbReference type="CDD" id="cd12956">
    <property type="entry name" value="CBM_SusE-F_like"/>
    <property type="match status" value="1"/>
</dbReference>
<dbReference type="CDD" id="cd12967">
    <property type="entry name" value="CBM_SusE-F_like_u1"/>
    <property type="match status" value="1"/>
</dbReference>
<evidence type="ECO:0000313" key="3">
    <source>
        <dbReference type="EMBL" id="SHI59689.1"/>
    </source>
</evidence>
<dbReference type="Gene3D" id="2.60.40.3620">
    <property type="match status" value="2"/>
</dbReference>
<dbReference type="OrthoDB" id="975117at2"/>
<name>A0A1M6CF95_9FLAO</name>
<feature type="domain" description="Amylopullulanase X25" evidence="2">
    <location>
        <begin position="160"/>
        <end position="224"/>
    </location>
</feature>
<dbReference type="InterPro" id="IPR054409">
    <property type="entry name" value="X25_BaPul-like"/>
</dbReference>
<dbReference type="EMBL" id="FQYI01000002">
    <property type="protein sequence ID" value="SHI59689.1"/>
    <property type="molecule type" value="Genomic_DNA"/>
</dbReference>
<sequence>MKKFFQISILAILALLIFSCEDDDDRAVASLVSNPTLAASATQLKLEGSKSSDEAVAFTVGQADFGVPTGISSIVEFAKKGDNFKNSKTAQLPAGEGKLSFTHQEFNALVRSLGLEAGKAQAVEARVKSTIGSGFTPAYSNVVTLEVTPYNLTSYLYAPGDYQGWNPAAANRLVSETGNGIYEGLISFQTGSSTEFKITKDKNWDVNYGSNDGKTLVENGDNIKAPAKDTYKLTVNLNDMSFKFAKNSWGLIGSATPGGWDADTNMVWNDAKQVWELTLPLAEGEAKFRFNDDWAQNYGGSGLSGAAVAGGDNIAISSAGTYKVTLDEANKKYSFEKK</sequence>
<dbReference type="InterPro" id="IPR025970">
    <property type="entry name" value="SusE"/>
</dbReference>
<organism evidence="3 4">
    <name type="scientific">Cruoricaptor ignavus</name>
    <dbReference type="NCBI Taxonomy" id="1118202"/>
    <lineage>
        <taxon>Bacteria</taxon>
        <taxon>Pseudomonadati</taxon>
        <taxon>Bacteroidota</taxon>
        <taxon>Flavobacteriia</taxon>
        <taxon>Flavobacteriales</taxon>
        <taxon>Weeksellaceae</taxon>
        <taxon>Cruoricaptor</taxon>
    </lineage>
</organism>
<proteinExistence type="predicted"/>
<dbReference type="Pfam" id="PF14292">
    <property type="entry name" value="SusE"/>
    <property type="match status" value="1"/>
</dbReference>
<dbReference type="GO" id="GO:2001070">
    <property type="term" value="F:starch binding"/>
    <property type="evidence" value="ECO:0007669"/>
    <property type="project" value="InterPro"/>
</dbReference>
<dbReference type="STRING" id="1118202.SAMN05443429_102327"/>
<dbReference type="Pfam" id="PF22058">
    <property type="entry name" value="X25_BaPul_like"/>
    <property type="match status" value="1"/>
</dbReference>
<protein>
    <submittedName>
        <fullName evidence="3">Uncharacterized protein</fullName>
    </submittedName>
</protein>
<dbReference type="Proteomes" id="UP000184335">
    <property type="component" value="Unassembled WGS sequence"/>
</dbReference>
<reference evidence="3 4" key="1">
    <citation type="submission" date="2016-11" db="EMBL/GenBank/DDBJ databases">
        <authorList>
            <person name="Jaros S."/>
            <person name="Januszkiewicz K."/>
            <person name="Wedrychowicz H."/>
        </authorList>
    </citation>
    <scope>NUCLEOTIDE SEQUENCE [LARGE SCALE GENOMIC DNA]</scope>
    <source>
        <strain evidence="3 4">DSM 25479</strain>
    </source>
</reference>
<evidence type="ECO:0000259" key="2">
    <source>
        <dbReference type="Pfam" id="PF22058"/>
    </source>
</evidence>
<accession>A0A1M6CF95</accession>
<keyword evidence="4" id="KW-1185">Reference proteome</keyword>
<evidence type="ECO:0000313" key="4">
    <source>
        <dbReference type="Proteomes" id="UP000184335"/>
    </source>
</evidence>